<dbReference type="PANTHER" id="PTHR34584">
    <property type="entry name" value="NA(+)/H(+) ANTIPORTER SUBUNIT E1"/>
    <property type="match status" value="1"/>
</dbReference>
<dbReference type="Proteomes" id="UP001225598">
    <property type="component" value="Chromosome"/>
</dbReference>
<keyword evidence="9" id="KW-1185">Reference proteome</keyword>
<dbReference type="NCBIfam" id="NF009297">
    <property type="entry name" value="PRK12654.1"/>
    <property type="match status" value="1"/>
</dbReference>
<keyword evidence="4 7" id="KW-0812">Transmembrane</keyword>
<reference evidence="8 9" key="1">
    <citation type="submission" date="2023-05" db="EMBL/GenBank/DDBJ databases">
        <title>Corynebacterium suedekumii sp. nov. and Corynebacterium breve sp. nov. isolated from raw cow's milk.</title>
        <authorList>
            <person name="Baer M.K."/>
            <person name="Mehl L."/>
            <person name="Hellmuth R."/>
            <person name="Marke G."/>
            <person name="Lipski A."/>
        </authorList>
    </citation>
    <scope>NUCLEOTIDE SEQUENCE [LARGE SCALE GENOMIC DNA]</scope>
    <source>
        <strain evidence="8 9">R4</strain>
    </source>
</reference>
<dbReference type="Pfam" id="PF01899">
    <property type="entry name" value="MNHE"/>
    <property type="match status" value="1"/>
</dbReference>
<evidence type="ECO:0000313" key="9">
    <source>
        <dbReference type="Proteomes" id="UP001225598"/>
    </source>
</evidence>
<dbReference type="InterPro" id="IPR002758">
    <property type="entry name" value="Cation_antiport_E"/>
</dbReference>
<evidence type="ECO:0000256" key="4">
    <source>
        <dbReference type="ARBA" id="ARBA00022692"/>
    </source>
</evidence>
<gene>
    <name evidence="8" type="ORF">QP027_00535</name>
</gene>
<evidence type="ECO:0000313" key="8">
    <source>
        <dbReference type="EMBL" id="WIM67923.1"/>
    </source>
</evidence>
<feature type="transmembrane region" description="Helical" evidence="7">
    <location>
        <begin position="6"/>
        <end position="26"/>
    </location>
</feature>
<evidence type="ECO:0000256" key="7">
    <source>
        <dbReference type="SAM" id="Phobius"/>
    </source>
</evidence>
<keyword evidence="6 7" id="KW-0472">Membrane</keyword>
<sequence length="133" mass="14948">MHVFGYILWLIKEIIVAGFSAAFAAFKPKTGINPVIIYYPLRVESDWEIFWLSTSITVTPTTLSLGLREPVRKGDPRILIIQSAFGSDPVSDIAAFAEMEERMCPRVKDTPLDPTEVYYEYRASDITASGKEV</sequence>
<dbReference type="RefSeq" id="WP_284825247.1">
    <property type="nucleotide sequence ID" value="NZ_CP126969.1"/>
</dbReference>
<dbReference type="PANTHER" id="PTHR34584:SF1">
    <property type="entry name" value="NA(+)_H(+) ANTIPORTER SUBUNIT E1"/>
    <property type="match status" value="1"/>
</dbReference>
<evidence type="ECO:0000256" key="3">
    <source>
        <dbReference type="ARBA" id="ARBA00022475"/>
    </source>
</evidence>
<comment type="similarity">
    <text evidence="2">Belongs to the CPA3 antiporters (TC 2.A.63) subunit E family.</text>
</comment>
<proteinExistence type="inferred from homology"/>
<evidence type="ECO:0000256" key="5">
    <source>
        <dbReference type="ARBA" id="ARBA00022989"/>
    </source>
</evidence>
<evidence type="ECO:0000256" key="6">
    <source>
        <dbReference type="ARBA" id="ARBA00023136"/>
    </source>
</evidence>
<keyword evidence="5 7" id="KW-1133">Transmembrane helix</keyword>
<accession>A0ABY8VI56</accession>
<dbReference type="EMBL" id="CP126969">
    <property type="protein sequence ID" value="WIM67923.1"/>
    <property type="molecule type" value="Genomic_DNA"/>
</dbReference>
<keyword evidence="3" id="KW-1003">Cell membrane</keyword>
<protein>
    <submittedName>
        <fullName evidence="8">Monovalent cation/H+ antiporter subunit E</fullName>
    </submittedName>
</protein>
<evidence type="ECO:0000256" key="2">
    <source>
        <dbReference type="ARBA" id="ARBA00006228"/>
    </source>
</evidence>
<name>A0ABY8VI56_9CORY</name>
<comment type="subcellular location">
    <subcellularLocation>
        <location evidence="1">Cell membrane</location>
        <topology evidence="1">Multi-pass membrane protein</topology>
    </subcellularLocation>
</comment>
<organism evidence="8 9">
    <name type="scientific">Corynebacterium breve</name>
    <dbReference type="NCBI Taxonomy" id="3049799"/>
    <lineage>
        <taxon>Bacteria</taxon>
        <taxon>Bacillati</taxon>
        <taxon>Actinomycetota</taxon>
        <taxon>Actinomycetes</taxon>
        <taxon>Mycobacteriales</taxon>
        <taxon>Corynebacteriaceae</taxon>
        <taxon>Corynebacterium</taxon>
    </lineage>
</organism>
<evidence type="ECO:0000256" key="1">
    <source>
        <dbReference type="ARBA" id="ARBA00004651"/>
    </source>
</evidence>